<dbReference type="PANTHER" id="PTHR11941">
    <property type="entry name" value="ENOYL-COA HYDRATASE-RELATED"/>
    <property type="match status" value="1"/>
</dbReference>
<protein>
    <submittedName>
        <fullName evidence="3">Uncharacterized protein</fullName>
    </submittedName>
</protein>
<comment type="caution">
    <text evidence="3">The sequence shown here is derived from an EMBL/GenBank/DDBJ whole genome shotgun (WGS) entry which is preliminary data.</text>
</comment>
<sequence length="265" mass="29555">MSSTKYVNADIKSDGYAVITIQREPVNSMNMDVWIQLLSTLDELESNPKVRGIIFHSGLSRPIFTAGNDLFELYAPKTSKERYTQFWKVSNQFLARLYRSKLVTISAIRGACPAGGCCLSMCCDYRVMSEDGYIGLNEVALGISVPSIWIKLMSSIIGQGKADKILQFAVLLNTKQAKEIGLIDEVVKDQEKVLSKSEEIMKQLLQTPDAGRQITKGCLREEFASIWGDDERLNKEAAQGFELISRPSTIKALDGVFARLQKSKI</sequence>
<keyword evidence="4" id="KW-1185">Reference proteome</keyword>
<evidence type="ECO:0000256" key="1">
    <source>
        <dbReference type="ARBA" id="ARBA00005254"/>
    </source>
</evidence>
<organism evidence="3 4">
    <name type="scientific">Basidiobolus ranarum</name>
    <dbReference type="NCBI Taxonomy" id="34480"/>
    <lineage>
        <taxon>Eukaryota</taxon>
        <taxon>Fungi</taxon>
        <taxon>Fungi incertae sedis</taxon>
        <taxon>Zoopagomycota</taxon>
        <taxon>Entomophthoromycotina</taxon>
        <taxon>Basidiobolomycetes</taxon>
        <taxon>Basidiobolales</taxon>
        <taxon>Basidiobolaceae</taxon>
        <taxon>Basidiobolus</taxon>
    </lineage>
</organism>
<name>A0ABR2WD44_9FUNG</name>
<dbReference type="InterPro" id="IPR029045">
    <property type="entry name" value="ClpP/crotonase-like_dom_sf"/>
</dbReference>
<reference evidence="3 4" key="1">
    <citation type="submission" date="2023-04" db="EMBL/GenBank/DDBJ databases">
        <title>Genome of Basidiobolus ranarum AG-B5.</title>
        <authorList>
            <person name="Stajich J.E."/>
            <person name="Carter-House D."/>
            <person name="Gryganskyi A."/>
        </authorList>
    </citation>
    <scope>NUCLEOTIDE SEQUENCE [LARGE SCALE GENOMIC DNA]</scope>
    <source>
        <strain evidence="3 4">AG-B5</strain>
    </source>
</reference>
<comment type="similarity">
    <text evidence="1 2">Belongs to the enoyl-CoA hydratase/isomerase family.</text>
</comment>
<dbReference type="PANTHER" id="PTHR11941:SF45">
    <property type="entry name" value="ENOYL-COA DELTA ISOMERASE 1, MITOCHONDRIAL"/>
    <property type="match status" value="1"/>
</dbReference>
<dbReference type="EMBL" id="JASJQH010004076">
    <property type="protein sequence ID" value="KAK9759430.1"/>
    <property type="molecule type" value="Genomic_DNA"/>
</dbReference>
<dbReference type="InterPro" id="IPR018376">
    <property type="entry name" value="Enoyl-CoA_hyd/isom_CS"/>
</dbReference>
<evidence type="ECO:0000256" key="2">
    <source>
        <dbReference type="RuleBase" id="RU003707"/>
    </source>
</evidence>
<dbReference type="PROSITE" id="PS00166">
    <property type="entry name" value="ENOYL_COA_HYDRATASE"/>
    <property type="match status" value="1"/>
</dbReference>
<evidence type="ECO:0000313" key="3">
    <source>
        <dbReference type="EMBL" id="KAK9759430.1"/>
    </source>
</evidence>
<dbReference type="Gene3D" id="3.90.226.10">
    <property type="entry name" value="2-enoyl-CoA Hydratase, Chain A, domain 1"/>
    <property type="match status" value="1"/>
</dbReference>
<accession>A0ABR2WD44</accession>
<dbReference type="SUPFAM" id="SSF52096">
    <property type="entry name" value="ClpP/crotonase"/>
    <property type="match status" value="1"/>
</dbReference>
<dbReference type="CDD" id="cd06558">
    <property type="entry name" value="crotonase-like"/>
    <property type="match status" value="1"/>
</dbReference>
<dbReference type="InterPro" id="IPR001753">
    <property type="entry name" value="Enoyl-CoA_hydra/iso"/>
</dbReference>
<gene>
    <name evidence="3" type="ORF">K7432_017628</name>
</gene>
<dbReference type="Pfam" id="PF00378">
    <property type="entry name" value="ECH_1"/>
    <property type="match status" value="1"/>
</dbReference>
<dbReference type="Proteomes" id="UP001479436">
    <property type="component" value="Unassembled WGS sequence"/>
</dbReference>
<evidence type="ECO:0000313" key="4">
    <source>
        <dbReference type="Proteomes" id="UP001479436"/>
    </source>
</evidence>
<proteinExistence type="inferred from homology"/>